<keyword evidence="3" id="KW-1185">Reference proteome</keyword>
<evidence type="ECO:0000313" key="3">
    <source>
        <dbReference type="Proteomes" id="UP000557717"/>
    </source>
</evidence>
<evidence type="ECO:0008006" key="4">
    <source>
        <dbReference type="Google" id="ProtNLM"/>
    </source>
</evidence>
<name>A0A840V6U7_9BACT</name>
<comment type="caution">
    <text evidence="2">The sequence shown here is derived from an EMBL/GenBank/DDBJ whole genome shotgun (WGS) entry which is preliminary data.</text>
</comment>
<sequence>MKAQKSLRRSSSPGGFSLIIVIALMVLLSLLAVGLLGLSSVTLRSSRGGDSMAEARANARMAMMIAIGNIQKSLGPDQRVTANSSAINGAVGEANALGVWKSWHWDPEASSSPDYGDKRQGFMRWLASSENDEMATSVRAAAQEYQDPVWLINPDTVGNTSGDTDQTPALRAERQRMELSDSQRGGLAWAVMDESQKVSLGVDAEQDGEMSRAELIAQRVAPQRPTPEVFLPGMQQIIDQGTTDKIVSLETASLALGTGSDKAQVLGRQQSITTQSIGLLTDVAEGGLKWDLTSLLDDSSDPASVLGRETLYFSAADGAPTWDYIKDHYQYQEEVTNSASGAPTVELSRNELRPIRNGIDVAPTTEKLLPVIAKMQIVFSIVTHYAHISDRVNFFNTQASPRGNTNYGCPHLVYDPVVTLWNPYDVAIELDHLRVQISDPPVLFGFKKNGVWLRPDFASQYQGLARFQIANERDASARKNFILYLTDSRRNQPGATIRLEPGEVKVFSPWIETNWTWGLEVGTGDYSPRAFFDWQVDKRFGTIDGRTKNQYGIETVPGWDPRGGLQTDHLAYAGGRPVATQYAFERSNPNYGNQGWLGINVQHEFSVHCKPGRAFPATGSDRNTPDFVVQLLAGQYPDADRDLLRTYQFRFNDVASEIGSTLNGEIERTYVVGDLLQSPTDKSPGGKTPFALFTMGAKTTRDTLDFSKPWMHAHPVVEGGEQDSRYVGNALDSYDVSLQEMSGFYDFPNIEVDPGTNRGFLGGTSYSNGGVSNVPMFHIPVVPCASLGDLIPANLIASGALPRVTHPFGNSYSHPLISTDSVYTSNPIRGTLVSFGNMLDHSYLLNDALWDRYFFSTIGDISNAITGSMSTDDLLKDFMDGNPQQLNRRLVPLVSNPSGESSETDKIGRLGTTDRAQQIAGIMGVKGAFNVNSDSKEAWWAVLSSLRDREVLGWGNSDLTASDKTAYPRSSFPLAGDPNQTGADTSVDVAGARRWAGFRALTDTELNTLAEEIVDAIRQRGSTDQAPFATVAEFVNRRIGGASGLHTVKGLLQTAIEDSGINESFHQLDSNEINGASDLPPNATKGEVNSQARLGYSAEGAPSIISQGDLMMALAPVITVRGDTFRIRAYGESRDKADRITANAWCEAVVQRLPEYLDPVDDAYILPDDLDSEVNQKFGRRFIITSFRWLSPEEI</sequence>
<evidence type="ECO:0000313" key="2">
    <source>
        <dbReference type="EMBL" id="MBB5350478.1"/>
    </source>
</evidence>
<organism evidence="2 3">
    <name type="scientific">Haloferula luteola</name>
    <dbReference type="NCBI Taxonomy" id="595692"/>
    <lineage>
        <taxon>Bacteria</taxon>
        <taxon>Pseudomonadati</taxon>
        <taxon>Verrucomicrobiota</taxon>
        <taxon>Verrucomicrobiia</taxon>
        <taxon>Verrucomicrobiales</taxon>
        <taxon>Verrucomicrobiaceae</taxon>
        <taxon>Haloferula</taxon>
    </lineage>
</organism>
<accession>A0A840V6U7</accession>
<dbReference type="RefSeq" id="WP_184015800.1">
    <property type="nucleotide sequence ID" value="NZ_JACHFD010000002.1"/>
</dbReference>
<evidence type="ECO:0000256" key="1">
    <source>
        <dbReference type="SAM" id="Phobius"/>
    </source>
</evidence>
<reference evidence="2 3" key="1">
    <citation type="submission" date="2020-08" db="EMBL/GenBank/DDBJ databases">
        <title>Genomic Encyclopedia of Type Strains, Phase IV (KMG-IV): sequencing the most valuable type-strain genomes for metagenomic binning, comparative biology and taxonomic classification.</title>
        <authorList>
            <person name="Goeker M."/>
        </authorList>
    </citation>
    <scope>NUCLEOTIDE SEQUENCE [LARGE SCALE GENOMIC DNA]</scope>
    <source>
        <strain evidence="2 3">YC6886</strain>
    </source>
</reference>
<keyword evidence="1" id="KW-0812">Transmembrane</keyword>
<keyword evidence="1" id="KW-1133">Transmembrane helix</keyword>
<protein>
    <recommendedName>
        <fullName evidence="4">Verru_Chthon cassette protein A</fullName>
    </recommendedName>
</protein>
<dbReference type="AlphaFoldDB" id="A0A840V6U7"/>
<feature type="transmembrane region" description="Helical" evidence="1">
    <location>
        <begin position="12"/>
        <end position="38"/>
    </location>
</feature>
<dbReference type="EMBL" id="JACHFD010000002">
    <property type="protein sequence ID" value="MBB5350478.1"/>
    <property type="molecule type" value="Genomic_DNA"/>
</dbReference>
<gene>
    <name evidence="2" type="ORF">HNR46_000702</name>
</gene>
<dbReference type="Proteomes" id="UP000557717">
    <property type="component" value="Unassembled WGS sequence"/>
</dbReference>
<proteinExistence type="predicted"/>
<keyword evidence="1" id="KW-0472">Membrane</keyword>